<keyword evidence="3" id="KW-1185">Reference proteome</keyword>
<dbReference type="Proteomes" id="UP000541444">
    <property type="component" value="Unassembled WGS sequence"/>
</dbReference>
<gene>
    <name evidence="2" type="ORF">GIB67_023620</name>
</gene>
<dbReference type="PANTHER" id="PTHR32166:SF63">
    <property type="entry name" value="HAT TRANSPOSON SUPERFAMILY PROTEIN"/>
    <property type="match status" value="1"/>
</dbReference>
<dbReference type="AlphaFoldDB" id="A0A7J7L4Y9"/>
<dbReference type="EMBL" id="JACGCM010002630">
    <property type="protein sequence ID" value="KAF6137686.1"/>
    <property type="molecule type" value="Genomic_DNA"/>
</dbReference>
<dbReference type="OrthoDB" id="1741262at2759"/>
<sequence>MDQEKEIIKKEFENKKVCYMPFWKILDGIWSNILHRPIHATGYCLNPSLFYYDDFAADTEIPFGWINDVDQRSEIPSAKWWSLYGVKCHELQRFTVKILNQTCSGALRYGLQKNLSKELLKIGRNNIEQQRLLDIMFVHHNLRLQDCESNAKEGDGNSEEMIDPMDDWIIDEAVTPQSTVDSVAWMNSNTIDNEEGPSKIQPKKEHSQ</sequence>
<feature type="region of interest" description="Disordered" evidence="1">
    <location>
        <begin position="187"/>
        <end position="208"/>
    </location>
</feature>
<proteinExistence type="predicted"/>
<evidence type="ECO:0000313" key="2">
    <source>
        <dbReference type="EMBL" id="KAF6137686.1"/>
    </source>
</evidence>
<name>A0A7J7L4Y9_9MAGN</name>
<protein>
    <recommendedName>
        <fullName evidence="4">HAT C-terminal dimerisation domain-containing protein</fullName>
    </recommendedName>
</protein>
<organism evidence="2 3">
    <name type="scientific">Kingdonia uniflora</name>
    <dbReference type="NCBI Taxonomy" id="39325"/>
    <lineage>
        <taxon>Eukaryota</taxon>
        <taxon>Viridiplantae</taxon>
        <taxon>Streptophyta</taxon>
        <taxon>Embryophyta</taxon>
        <taxon>Tracheophyta</taxon>
        <taxon>Spermatophyta</taxon>
        <taxon>Magnoliopsida</taxon>
        <taxon>Ranunculales</taxon>
        <taxon>Circaeasteraceae</taxon>
        <taxon>Kingdonia</taxon>
    </lineage>
</organism>
<reference evidence="2 3" key="1">
    <citation type="journal article" date="2020" name="IScience">
        <title>Genome Sequencing of the Endangered Kingdonia uniflora (Circaeasteraceae, Ranunculales) Reveals Potential Mechanisms of Evolutionary Specialization.</title>
        <authorList>
            <person name="Sun Y."/>
            <person name="Deng T."/>
            <person name="Zhang A."/>
            <person name="Moore M.J."/>
            <person name="Landis J.B."/>
            <person name="Lin N."/>
            <person name="Zhang H."/>
            <person name="Zhang X."/>
            <person name="Huang J."/>
            <person name="Zhang X."/>
            <person name="Sun H."/>
            <person name="Wang H."/>
        </authorList>
    </citation>
    <scope>NUCLEOTIDE SEQUENCE [LARGE SCALE GENOMIC DNA]</scope>
    <source>
        <strain evidence="2">TB1705</strain>
        <tissue evidence="2">Leaf</tissue>
    </source>
</reference>
<evidence type="ECO:0000256" key="1">
    <source>
        <dbReference type="SAM" id="MobiDB-lite"/>
    </source>
</evidence>
<evidence type="ECO:0000313" key="3">
    <source>
        <dbReference type="Proteomes" id="UP000541444"/>
    </source>
</evidence>
<evidence type="ECO:0008006" key="4">
    <source>
        <dbReference type="Google" id="ProtNLM"/>
    </source>
</evidence>
<accession>A0A7J7L4Y9</accession>
<dbReference type="PANTHER" id="PTHR32166">
    <property type="entry name" value="OSJNBA0013A04.12 PROTEIN"/>
    <property type="match status" value="1"/>
</dbReference>
<comment type="caution">
    <text evidence="2">The sequence shown here is derived from an EMBL/GenBank/DDBJ whole genome shotgun (WGS) entry which is preliminary data.</text>
</comment>